<feature type="region of interest" description="Disordered" evidence="1">
    <location>
        <begin position="1"/>
        <end position="60"/>
    </location>
</feature>
<organism evidence="2">
    <name type="scientific">marine sediment metagenome</name>
    <dbReference type="NCBI Taxonomy" id="412755"/>
    <lineage>
        <taxon>unclassified sequences</taxon>
        <taxon>metagenomes</taxon>
        <taxon>ecological metagenomes</taxon>
    </lineage>
</organism>
<evidence type="ECO:0000256" key="1">
    <source>
        <dbReference type="SAM" id="MobiDB-lite"/>
    </source>
</evidence>
<evidence type="ECO:0000313" key="2">
    <source>
        <dbReference type="EMBL" id="GAI57136.1"/>
    </source>
</evidence>
<proteinExistence type="predicted"/>
<accession>X1QQR7</accession>
<sequence>MRGMQAGEDQARAAGMEQQTAEAQERVAQLEAELETARQQAAEAEQRATQLQADLEEARS</sequence>
<dbReference type="AlphaFoldDB" id="X1QQR7"/>
<reference evidence="2" key="1">
    <citation type="journal article" date="2014" name="Front. Microbiol.">
        <title>High frequency of phylogenetically diverse reductive dehalogenase-homologous genes in deep subseafloor sedimentary metagenomes.</title>
        <authorList>
            <person name="Kawai M."/>
            <person name="Futagami T."/>
            <person name="Toyoda A."/>
            <person name="Takaki Y."/>
            <person name="Nishi S."/>
            <person name="Hori S."/>
            <person name="Arai W."/>
            <person name="Tsubouchi T."/>
            <person name="Morono Y."/>
            <person name="Uchiyama I."/>
            <person name="Ito T."/>
            <person name="Fujiyama A."/>
            <person name="Inagaki F."/>
            <person name="Takami H."/>
        </authorList>
    </citation>
    <scope>NUCLEOTIDE SEQUENCE</scope>
    <source>
        <strain evidence="2">Expedition CK06-06</strain>
    </source>
</reference>
<gene>
    <name evidence="2" type="ORF">S06H3_57066</name>
</gene>
<feature type="compositionally biased region" description="Low complexity" evidence="1">
    <location>
        <begin position="37"/>
        <end position="53"/>
    </location>
</feature>
<dbReference type="EMBL" id="BARV01036782">
    <property type="protein sequence ID" value="GAI57136.1"/>
    <property type="molecule type" value="Genomic_DNA"/>
</dbReference>
<feature type="non-terminal residue" evidence="2">
    <location>
        <position position="60"/>
    </location>
</feature>
<name>X1QQR7_9ZZZZ</name>
<comment type="caution">
    <text evidence="2">The sequence shown here is derived from an EMBL/GenBank/DDBJ whole genome shotgun (WGS) entry which is preliminary data.</text>
</comment>
<protein>
    <submittedName>
        <fullName evidence="2">Uncharacterized protein</fullName>
    </submittedName>
</protein>